<gene>
    <name evidence="1" type="ORF">SDC9_130704</name>
</gene>
<organism evidence="1">
    <name type="scientific">bioreactor metagenome</name>
    <dbReference type="NCBI Taxonomy" id="1076179"/>
    <lineage>
        <taxon>unclassified sequences</taxon>
        <taxon>metagenomes</taxon>
        <taxon>ecological metagenomes</taxon>
    </lineage>
</organism>
<protein>
    <submittedName>
        <fullName evidence="1">Uncharacterized protein</fullName>
    </submittedName>
</protein>
<proteinExistence type="predicted"/>
<dbReference type="EMBL" id="VSSQ01032389">
    <property type="protein sequence ID" value="MPM83635.1"/>
    <property type="molecule type" value="Genomic_DNA"/>
</dbReference>
<dbReference type="AlphaFoldDB" id="A0A645D390"/>
<name>A0A645D390_9ZZZZ</name>
<sequence length="76" mass="8609">MKVCRQRADGFRREQSMREVLPRSGKGIQLFLRRDRLVGKAGEQNSRAIVARGDAAQAVYNGSVWLQKDKVCVFPC</sequence>
<reference evidence="1" key="1">
    <citation type="submission" date="2019-08" db="EMBL/GenBank/DDBJ databases">
        <authorList>
            <person name="Kucharzyk K."/>
            <person name="Murdoch R.W."/>
            <person name="Higgins S."/>
            <person name="Loffler F."/>
        </authorList>
    </citation>
    <scope>NUCLEOTIDE SEQUENCE</scope>
</reference>
<evidence type="ECO:0000313" key="1">
    <source>
        <dbReference type="EMBL" id="MPM83635.1"/>
    </source>
</evidence>
<accession>A0A645D390</accession>
<comment type="caution">
    <text evidence="1">The sequence shown here is derived from an EMBL/GenBank/DDBJ whole genome shotgun (WGS) entry which is preliminary data.</text>
</comment>